<organism evidence="1 2">
    <name type="scientific">Leptospira harrisiae</name>
    <dbReference type="NCBI Taxonomy" id="2023189"/>
    <lineage>
        <taxon>Bacteria</taxon>
        <taxon>Pseudomonadati</taxon>
        <taxon>Spirochaetota</taxon>
        <taxon>Spirochaetia</taxon>
        <taxon>Leptospirales</taxon>
        <taxon>Leptospiraceae</taxon>
        <taxon>Leptospira</taxon>
    </lineage>
</organism>
<dbReference type="Proteomes" id="UP000232145">
    <property type="component" value="Unassembled WGS sequence"/>
</dbReference>
<dbReference type="EMBL" id="NPDX01000008">
    <property type="protein sequence ID" value="PJZ83058.1"/>
    <property type="molecule type" value="Genomic_DNA"/>
</dbReference>
<accession>A0A2N0AFI8</accession>
<evidence type="ECO:0000313" key="1">
    <source>
        <dbReference type="EMBL" id="PJZ83058.1"/>
    </source>
</evidence>
<keyword evidence="2" id="KW-1185">Reference proteome</keyword>
<name>A0A2N0AFI8_9LEPT</name>
<dbReference type="OrthoDB" id="5495835at2"/>
<gene>
    <name evidence="1" type="ORF">CH364_18485</name>
</gene>
<sequence>MKDTPSSLNNQSIQINEKYCGPPMSGNGGYIAGITANQIQNNASVIKIKSPAPLNQPLYFVKDPSINKIKLLDIDNNVIIAEGQEDNDFYLPFPKFDNKSIEEIRKPIHEYLGFQKHPFSTCFVCGPEREHEDGMRIFPAKISDQTGFAYLHGAIWNPWKKLGDTNDKILNEIVWAALDCPGGFAVSFVDPIMIVLVKLRARINENISVNDTYAIQAWEIGRNRRQRIAGTAIYRLSDFKCVAYSEAYWMIPGNWNSENHK</sequence>
<protein>
    <recommendedName>
        <fullName evidence="3">Thioesterase</fullName>
    </recommendedName>
</protein>
<reference evidence="1 2" key="1">
    <citation type="submission" date="2017-07" db="EMBL/GenBank/DDBJ databases">
        <title>Leptospira spp. isolated from tropical soils.</title>
        <authorList>
            <person name="Thibeaux R."/>
            <person name="Iraola G."/>
            <person name="Ferres I."/>
            <person name="Bierque E."/>
            <person name="Girault D."/>
            <person name="Soupe-Gilbert M.-E."/>
            <person name="Picardeau M."/>
            <person name="Goarant C."/>
        </authorList>
    </citation>
    <scope>NUCLEOTIDE SEQUENCE [LARGE SCALE GENOMIC DNA]</scope>
    <source>
        <strain evidence="1 2">FH2-B-A1</strain>
    </source>
</reference>
<proteinExistence type="predicted"/>
<dbReference type="AlphaFoldDB" id="A0A2N0AFI8"/>
<evidence type="ECO:0000313" key="2">
    <source>
        <dbReference type="Proteomes" id="UP000232145"/>
    </source>
</evidence>
<evidence type="ECO:0008006" key="3">
    <source>
        <dbReference type="Google" id="ProtNLM"/>
    </source>
</evidence>
<dbReference type="RefSeq" id="WP_100745192.1">
    <property type="nucleotide sequence ID" value="NZ_NPDW01000008.1"/>
</dbReference>
<dbReference type="Gene3D" id="3.10.129.10">
    <property type="entry name" value="Hotdog Thioesterase"/>
    <property type="match status" value="1"/>
</dbReference>
<comment type="caution">
    <text evidence="1">The sequence shown here is derived from an EMBL/GenBank/DDBJ whole genome shotgun (WGS) entry which is preliminary data.</text>
</comment>